<evidence type="ECO:0000256" key="10">
    <source>
        <dbReference type="ARBA" id="ARBA00041495"/>
    </source>
</evidence>
<feature type="signal peptide" evidence="14">
    <location>
        <begin position="1"/>
        <end position="19"/>
    </location>
</feature>
<dbReference type="EMBL" id="NJET01000017">
    <property type="protein sequence ID" value="PHH65482.1"/>
    <property type="molecule type" value="Genomic_DNA"/>
</dbReference>
<dbReference type="Gene3D" id="3.20.20.80">
    <property type="entry name" value="Glycosidases"/>
    <property type="match status" value="1"/>
</dbReference>
<evidence type="ECO:0000256" key="8">
    <source>
        <dbReference type="ARBA" id="ARBA00024983"/>
    </source>
</evidence>
<keyword evidence="3" id="KW-0134">Cell wall</keyword>
<evidence type="ECO:0000256" key="7">
    <source>
        <dbReference type="ARBA" id="ARBA00023295"/>
    </source>
</evidence>
<evidence type="ECO:0000256" key="2">
    <source>
        <dbReference type="ARBA" id="ARBA00008773"/>
    </source>
</evidence>
<evidence type="ECO:0000313" key="16">
    <source>
        <dbReference type="Proteomes" id="UP000226192"/>
    </source>
</evidence>
<reference evidence="15 16" key="1">
    <citation type="submission" date="2017-06" db="EMBL/GenBank/DDBJ databases">
        <title>Ant-infecting Ophiocordyceps genomes reveal a high diversity of potential behavioral manipulation genes and a possible major role for enterotoxins.</title>
        <authorList>
            <person name="De Bekker C."/>
            <person name="Evans H.C."/>
            <person name="Brachmann A."/>
            <person name="Hughes D.P."/>
        </authorList>
    </citation>
    <scope>NUCLEOTIDE SEQUENCE [LARGE SCALE GENOMIC DNA]</scope>
    <source>
        <strain evidence="15 16">Map64</strain>
    </source>
</reference>
<keyword evidence="7" id="KW-0326">Glycosidase</keyword>
<dbReference type="GO" id="GO:0005576">
    <property type="term" value="C:extracellular region"/>
    <property type="evidence" value="ECO:0007669"/>
    <property type="project" value="TreeGrafter"/>
</dbReference>
<dbReference type="InterPro" id="IPR050732">
    <property type="entry name" value="Beta-glucan_modifiers"/>
</dbReference>
<protein>
    <recommendedName>
        <fullName evidence="9">Probable beta-glucosidase btgE</fullName>
    </recommendedName>
    <alternativeName>
        <fullName evidence="10">Beta-D-glucoside glucohydrolase btgE</fullName>
    </alternativeName>
    <alternativeName>
        <fullName evidence="12">Cellobiase btgE</fullName>
    </alternativeName>
    <alternativeName>
        <fullName evidence="11">Gentiobiase btgE</fullName>
    </alternativeName>
</protein>
<dbReference type="Proteomes" id="UP000226192">
    <property type="component" value="Unassembled WGS sequence"/>
</dbReference>
<evidence type="ECO:0000256" key="11">
    <source>
        <dbReference type="ARBA" id="ARBA00041516"/>
    </source>
</evidence>
<evidence type="ECO:0000256" key="6">
    <source>
        <dbReference type="ARBA" id="ARBA00022801"/>
    </source>
</evidence>
<organism evidence="15 16">
    <name type="scientific">Ophiocordyceps australis</name>
    <dbReference type="NCBI Taxonomy" id="1399860"/>
    <lineage>
        <taxon>Eukaryota</taxon>
        <taxon>Fungi</taxon>
        <taxon>Dikarya</taxon>
        <taxon>Ascomycota</taxon>
        <taxon>Pezizomycotina</taxon>
        <taxon>Sordariomycetes</taxon>
        <taxon>Hypocreomycetidae</taxon>
        <taxon>Hypocreales</taxon>
        <taxon>Ophiocordycipitaceae</taxon>
        <taxon>Ophiocordyceps</taxon>
    </lineage>
</organism>
<comment type="similarity">
    <text evidence="2">Belongs to the glycosyl hydrolase 17 family.</text>
</comment>
<comment type="function">
    <text evidence="8">Beta-glucosidases are one of a number of cellulolytic enzymes involved in the degradation of cellulosic biomass. Catalyzes the last step releasing glucose from the inhibitory cellobiose.</text>
</comment>
<evidence type="ECO:0000256" key="1">
    <source>
        <dbReference type="ARBA" id="ARBA00004191"/>
    </source>
</evidence>
<dbReference type="SUPFAM" id="SSF51445">
    <property type="entry name" value="(Trans)glycosidases"/>
    <property type="match status" value="1"/>
</dbReference>
<keyword evidence="4" id="KW-0964">Secreted</keyword>
<keyword evidence="6" id="KW-0378">Hydrolase</keyword>
<comment type="subcellular location">
    <subcellularLocation>
        <location evidence="1">Secreted</location>
        <location evidence="1">Cell wall</location>
    </subcellularLocation>
</comment>
<evidence type="ECO:0000256" key="13">
    <source>
        <dbReference type="SAM" id="MobiDB-lite"/>
    </source>
</evidence>
<comment type="caution">
    <text evidence="15">The sequence shown here is derived from an EMBL/GenBank/DDBJ whole genome shotgun (WGS) entry which is preliminary data.</text>
</comment>
<dbReference type="PANTHER" id="PTHR16631">
    <property type="entry name" value="GLUCAN 1,3-BETA-GLUCOSIDASE"/>
    <property type="match status" value="1"/>
</dbReference>
<proteinExistence type="inferred from homology"/>
<evidence type="ECO:0000256" key="12">
    <source>
        <dbReference type="ARBA" id="ARBA00042762"/>
    </source>
</evidence>
<gene>
    <name evidence="15" type="ORF">CDD81_2262</name>
</gene>
<evidence type="ECO:0000313" key="15">
    <source>
        <dbReference type="EMBL" id="PHH65482.1"/>
    </source>
</evidence>
<dbReference type="PANTHER" id="PTHR16631:SF24">
    <property type="entry name" value="FAMILY 17 GLUCOSIDASE SCW11-RELATED"/>
    <property type="match status" value="1"/>
</dbReference>
<evidence type="ECO:0000256" key="4">
    <source>
        <dbReference type="ARBA" id="ARBA00022525"/>
    </source>
</evidence>
<dbReference type="GO" id="GO:0009277">
    <property type="term" value="C:fungal-type cell wall"/>
    <property type="evidence" value="ECO:0007669"/>
    <property type="project" value="TreeGrafter"/>
</dbReference>
<dbReference type="OrthoDB" id="4082933at2759"/>
<keyword evidence="5 14" id="KW-0732">Signal</keyword>
<feature type="region of interest" description="Disordered" evidence="13">
    <location>
        <begin position="250"/>
        <end position="335"/>
    </location>
</feature>
<dbReference type="GO" id="GO:0042973">
    <property type="term" value="F:glucan endo-1,3-beta-D-glucosidase activity"/>
    <property type="evidence" value="ECO:0007669"/>
    <property type="project" value="TreeGrafter"/>
</dbReference>
<keyword evidence="16" id="KW-1185">Reference proteome</keyword>
<evidence type="ECO:0000256" key="9">
    <source>
        <dbReference type="ARBA" id="ARBA00039284"/>
    </source>
</evidence>
<dbReference type="GO" id="GO:0071555">
    <property type="term" value="P:cell wall organization"/>
    <property type="evidence" value="ECO:0007669"/>
    <property type="project" value="TreeGrafter"/>
</dbReference>
<evidence type="ECO:0000256" key="5">
    <source>
        <dbReference type="ARBA" id="ARBA00022729"/>
    </source>
</evidence>
<dbReference type="InterPro" id="IPR017853">
    <property type="entry name" value="GH"/>
</dbReference>
<evidence type="ECO:0000256" key="14">
    <source>
        <dbReference type="SAM" id="SignalP"/>
    </source>
</evidence>
<accession>A0A2C5YDW7</accession>
<dbReference type="STRING" id="1399860.A0A2C5YDW7"/>
<dbReference type="AlphaFoldDB" id="A0A2C5YDW7"/>
<evidence type="ECO:0000256" key="3">
    <source>
        <dbReference type="ARBA" id="ARBA00022512"/>
    </source>
</evidence>
<feature type="compositionally biased region" description="Low complexity" evidence="13">
    <location>
        <begin position="298"/>
        <end position="329"/>
    </location>
</feature>
<name>A0A2C5YDW7_9HYPO</name>
<dbReference type="GO" id="GO:0009986">
    <property type="term" value="C:cell surface"/>
    <property type="evidence" value="ECO:0007669"/>
    <property type="project" value="TreeGrafter"/>
</dbReference>
<sequence>MKALASATALALLAAGTQAAHHGQGHANVFALRANATASVCVPTCTTIWTTITGAPTLLAMTTTTWTKVNTKTVTVVKSATLALPTPVTSLMPTPGTYSMPATTVVVDRETTVCGVASTHLLPGIHTLGGLTTVVERPQVVTCPVATLVTSGSTITSTIVQTEYACPSAGTYTIGPVTTSLLQETDVLYPTPLSYHPGTYTAPASIVVVTVNSYVYYCPLTSSGLLPSTSVPPAMPTSLYAPPRASKPLPSSVVVVSSPPPAAVPSSSAPVVSSPPPPAAVPSSSAPVVSSPPPPAAVPSSSAVVLPSLASSTQPSSSRPSPSGKVGSSNDHFGITYTPYQPSNGQCKPAEQVARDIAQLKNAGFTTVRVYSTDCQTLDHVGSACREHGLDMIVGVFVKESCDTESPDIKEQLKQLAAWDSWHLVKLFLFSLITAVKSQCSKYTGPYTIAETLNIWQRPDVSSVLCDAVDVTGANIHPFFNNKVTPETAGDFVAQQLDLLAGICTGNDVINLDSIRQKTGSKTVFFSYEDDLWKPQSDCACERSWGAAAAFSYAVSQ</sequence>
<feature type="chain" id="PRO_5012089832" description="Probable beta-glucosidase btgE" evidence="14">
    <location>
        <begin position="20"/>
        <end position="557"/>
    </location>
</feature>